<dbReference type="GO" id="GO:0030288">
    <property type="term" value="C:outer membrane-bounded periplasmic space"/>
    <property type="evidence" value="ECO:0007669"/>
    <property type="project" value="TreeGrafter"/>
</dbReference>
<dbReference type="EMBL" id="JAEKLZ010000253">
    <property type="protein sequence ID" value="MBW8727093.1"/>
    <property type="molecule type" value="Genomic_DNA"/>
</dbReference>
<keyword evidence="1 2" id="KW-0732">Signal</keyword>
<organism evidence="3 4">
    <name type="scientific">Inquilinus limosus</name>
    <dbReference type="NCBI Taxonomy" id="171674"/>
    <lineage>
        <taxon>Bacteria</taxon>
        <taxon>Pseudomonadati</taxon>
        <taxon>Pseudomonadota</taxon>
        <taxon>Alphaproteobacteria</taxon>
        <taxon>Rhodospirillales</taxon>
        <taxon>Rhodospirillaceae</taxon>
        <taxon>Inquilinus</taxon>
    </lineage>
</organism>
<gene>
    <name evidence="3" type="ORF">JF625_18350</name>
</gene>
<dbReference type="PANTHER" id="PTHR30006:SF2">
    <property type="entry name" value="ABC TRANSPORTER SUBSTRATE-BINDING PROTEIN"/>
    <property type="match status" value="1"/>
</dbReference>
<evidence type="ECO:0000256" key="2">
    <source>
        <dbReference type="SAM" id="SignalP"/>
    </source>
</evidence>
<evidence type="ECO:0000256" key="1">
    <source>
        <dbReference type="ARBA" id="ARBA00022729"/>
    </source>
</evidence>
<dbReference type="GO" id="GO:0015888">
    <property type="term" value="P:thiamine transport"/>
    <property type="evidence" value="ECO:0007669"/>
    <property type="project" value="TreeGrafter"/>
</dbReference>
<evidence type="ECO:0000313" key="3">
    <source>
        <dbReference type="EMBL" id="MBW8727093.1"/>
    </source>
</evidence>
<reference evidence="3" key="1">
    <citation type="submission" date="2020-06" db="EMBL/GenBank/DDBJ databases">
        <title>Stable isotope informed genome-resolved metagenomics uncovers potential trophic interactions in rhizosphere soil.</title>
        <authorList>
            <person name="Starr E.P."/>
            <person name="Shi S."/>
            <person name="Blazewicz S.J."/>
            <person name="Koch B.J."/>
            <person name="Probst A.J."/>
            <person name="Hungate B.A."/>
            <person name="Pett-Ridge J."/>
            <person name="Firestone M.K."/>
            <person name="Banfield J.F."/>
        </authorList>
    </citation>
    <scope>NUCLEOTIDE SEQUENCE</scope>
    <source>
        <strain evidence="3">YM_69_17</strain>
    </source>
</reference>
<dbReference type="Proteomes" id="UP000700706">
    <property type="component" value="Unassembled WGS sequence"/>
</dbReference>
<dbReference type="GO" id="GO:0030975">
    <property type="term" value="F:thiamine binding"/>
    <property type="evidence" value="ECO:0007669"/>
    <property type="project" value="TreeGrafter"/>
</dbReference>
<comment type="caution">
    <text evidence="3">The sequence shown here is derived from an EMBL/GenBank/DDBJ whole genome shotgun (WGS) entry which is preliminary data.</text>
</comment>
<dbReference type="CDD" id="cd13544">
    <property type="entry name" value="PBP2_Fbp_like_1"/>
    <property type="match status" value="1"/>
</dbReference>
<protein>
    <submittedName>
        <fullName evidence="3">ABC transporter substrate-binding protein</fullName>
    </submittedName>
</protein>
<feature type="signal peptide" evidence="2">
    <location>
        <begin position="1"/>
        <end position="30"/>
    </location>
</feature>
<dbReference type="PIRSF" id="PIRSF002825">
    <property type="entry name" value="CfbpA"/>
    <property type="match status" value="1"/>
</dbReference>
<accession>A0A952FL64</accession>
<dbReference type="SUPFAM" id="SSF53850">
    <property type="entry name" value="Periplasmic binding protein-like II"/>
    <property type="match status" value="1"/>
</dbReference>
<proteinExistence type="predicted"/>
<dbReference type="InterPro" id="IPR026045">
    <property type="entry name" value="Ferric-bd"/>
</dbReference>
<evidence type="ECO:0000313" key="4">
    <source>
        <dbReference type="Proteomes" id="UP000700706"/>
    </source>
</evidence>
<dbReference type="Gene3D" id="3.40.190.10">
    <property type="entry name" value="Periplasmic binding protein-like II"/>
    <property type="match status" value="2"/>
</dbReference>
<dbReference type="GO" id="GO:0030976">
    <property type="term" value="F:thiamine pyrophosphate binding"/>
    <property type="evidence" value="ECO:0007669"/>
    <property type="project" value="TreeGrafter"/>
</dbReference>
<dbReference type="PANTHER" id="PTHR30006">
    <property type="entry name" value="THIAMINE-BINDING PERIPLASMIC PROTEIN-RELATED"/>
    <property type="match status" value="1"/>
</dbReference>
<name>A0A952FL64_9PROT</name>
<sequence length="347" mass="37269">MSRVSKSVALSCAAVALVAGMALRSAPARAEGSVVVYCGVNEEWCRAAATAFQEKSGIHVDMTRQSAGEIFARLRAEKDNPRGDIWYGGTGDPHLQAATDGLTEPYKSPALGQLRDWAQDQAKRSGDRTVGLYLGVLGFGYNEQELKDRNLAAPACWADLLKPEFEGEVQMADPNSSGTAWTMLATIVQLMGEDKAFEYLAGLNKNIDQYTSAGAAPAQAVGRGETIVGIAFQHDLINAAKQSPAVKVVSPCEGTGYEIGSMSLIKGARHMEEAKKFYDWALTPEAQAIAAKNGSFQVPSNTASAIPPESPDTSNIKLIHYDFEKYGSSAERTRLLSRWTKDVKNGG</sequence>
<dbReference type="Pfam" id="PF13343">
    <property type="entry name" value="SBP_bac_6"/>
    <property type="match status" value="1"/>
</dbReference>
<feature type="chain" id="PRO_5036887898" evidence="2">
    <location>
        <begin position="31"/>
        <end position="347"/>
    </location>
</feature>
<dbReference type="AlphaFoldDB" id="A0A952FL64"/>